<feature type="region of interest" description="Disordered" evidence="1">
    <location>
        <begin position="1"/>
        <end position="31"/>
    </location>
</feature>
<organism evidence="2">
    <name type="scientific">Zea mays</name>
    <name type="common">Maize</name>
    <dbReference type="NCBI Taxonomy" id="4577"/>
    <lineage>
        <taxon>Eukaryota</taxon>
        <taxon>Viridiplantae</taxon>
        <taxon>Streptophyta</taxon>
        <taxon>Embryophyta</taxon>
        <taxon>Tracheophyta</taxon>
        <taxon>Spermatophyta</taxon>
        <taxon>Magnoliopsida</taxon>
        <taxon>Liliopsida</taxon>
        <taxon>Poales</taxon>
        <taxon>Poaceae</taxon>
        <taxon>PACMAD clade</taxon>
        <taxon>Panicoideae</taxon>
        <taxon>Andropogonodae</taxon>
        <taxon>Andropogoneae</taxon>
        <taxon>Tripsacinae</taxon>
        <taxon>Zea</taxon>
    </lineage>
</organism>
<protein>
    <submittedName>
        <fullName evidence="2">Uncharacterized protein</fullName>
    </submittedName>
</protein>
<comment type="caution">
    <text evidence="2">The sequence shown here is derived from an EMBL/GenBank/DDBJ whole genome shotgun (WGS) entry which is preliminary data.</text>
</comment>
<gene>
    <name evidence="2" type="ORF">Zm00014a_025196</name>
</gene>
<dbReference type="Proteomes" id="UP000251960">
    <property type="component" value="Chromosome 6"/>
</dbReference>
<feature type="compositionally biased region" description="Low complexity" evidence="1">
    <location>
        <begin position="1"/>
        <end position="21"/>
    </location>
</feature>
<reference evidence="2" key="1">
    <citation type="journal article" date="2018" name="Nat. Genet.">
        <title>Extensive intraspecific gene order and gene structural variations between Mo17 and other maize genomes.</title>
        <authorList>
            <person name="Sun S."/>
            <person name="Zhou Y."/>
            <person name="Chen J."/>
            <person name="Shi J."/>
            <person name="Zhao H."/>
            <person name="Zhao H."/>
            <person name="Song W."/>
            <person name="Zhang M."/>
            <person name="Cui Y."/>
            <person name="Dong X."/>
            <person name="Liu H."/>
            <person name="Ma X."/>
            <person name="Jiao Y."/>
            <person name="Wang B."/>
            <person name="Wei X."/>
            <person name="Stein J.C."/>
            <person name="Glaubitz J.C."/>
            <person name="Lu F."/>
            <person name="Yu G."/>
            <person name="Liang C."/>
            <person name="Fengler K."/>
            <person name="Li B."/>
            <person name="Rafalski A."/>
            <person name="Schnable P.S."/>
            <person name="Ware D.H."/>
            <person name="Buckler E.S."/>
            <person name="Lai J."/>
        </authorList>
    </citation>
    <scope>NUCLEOTIDE SEQUENCE [LARGE SCALE GENOMIC DNA]</scope>
    <source>
        <tissue evidence="2">Seedling</tissue>
    </source>
</reference>
<dbReference type="EMBL" id="NCVQ01000007">
    <property type="protein sequence ID" value="PWZ16660.1"/>
    <property type="molecule type" value="Genomic_DNA"/>
</dbReference>
<dbReference type="AlphaFoldDB" id="A0A3L6E760"/>
<accession>A0A3L6E760</accession>
<evidence type="ECO:0000256" key="1">
    <source>
        <dbReference type="SAM" id="MobiDB-lite"/>
    </source>
</evidence>
<name>A0A3L6E760_MAIZE</name>
<evidence type="ECO:0000313" key="2">
    <source>
        <dbReference type="EMBL" id="PWZ16660.1"/>
    </source>
</evidence>
<proteinExistence type="predicted"/>
<sequence length="102" mass="10646">MEATCSLAPTSHAATAAAISTPPSPRPPASKCGSAAQALHLGVPSAHHHCCLIPSPFCLGRHQITSHISASWSPRCGWGKVHNALDHINVVVKSQTMVCVHN</sequence>